<dbReference type="GO" id="GO:0032259">
    <property type="term" value="P:methylation"/>
    <property type="evidence" value="ECO:0007669"/>
    <property type="project" value="UniProtKB-KW"/>
</dbReference>
<proteinExistence type="predicted"/>
<dbReference type="OrthoDB" id="5415907at2"/>
<evidence type="ECO:0000259" key="4">
    <source>
        <dbReference type="Pfam" id="PF13649"/>
    </source>
</evidence>
<dbReference type="RefSeq" id="WP_104983529.1">
    <property type="nucleotide sequence ID" value="NZ_CP012673.1"/>
</dbReference>
<organism evidence="5 6">
    <name type="scientific">Sorangium cellulosum</name>
    <name type="common">Polyangium cellulosum</name>
    <dbReference type="NCBI Taxonomy" id="56"/>
    <lineage>
        <taxon>Bacteria</taxon>
        <taxon>Pseudomonadati</taxon>
        <taxon>Myxococcota</taxon>
        <taxon>Polyangia</taxon>
        <taxon>Polyangiales</taxon>
        <taxon>Polyangiaceae</taxon>
        <taxon>Sorangium</taxon>
    </lineage>
</organism>
<gene>
    <name evidence="5" type="primary">smtA</name>
    <name evidence="5" type="ORF">SOCE26_065820</name>
</gene>
<protein>
    <submittedName>
        <fullName evidence="5">SAM-dependent methyltransferase</fullName>
    </submittedName>
</protein>
<feature type="domain" description="Methyltransferase" evidence="4">
    <location>
        <begin position="48"/>
        <end position="146"/>
    </location>
</feature>
<dbReference type="AlphaFoldDB" id="A0A2L0F0N1"/>
<dbReference type="Proteomes" id="UP000238348">
    <property type="component" value="Chromosome"/>
</dbReference>
<dbReference type="PANTHER" id="PTHR43464">
    <property type="entry name" value="METHYLTRANSFERASE"/>
    <property type="match status" value="1"/>
</dbReference>
<evidence type="ECO:0000256" key="2">
    <source>
        <dbReference type="ARBA" id="ARBA00022679"/>
    </source>
</evidence>
<reference evidence="5 6" key="1">
    <citation type="submission" date="2015-09" db="EMBL/GenBank/DDBJ databases">
        <title>Sorangium comparison.</title>
        <authorList>
            <person name="Zaburannyi N."/>
            <person name="Bunk B."/>
            <person name="Overmann J."/>
            <person name="Mueller R."/>
        </authorList>
    </citation>
    <scope>NUCLEOTIDE SEQUENCE [LARGE SCALE GENOMIC DNA]</scope>
    <source>
        <strain evidence="5 6">So ce26</strain>
    </source>
</reference>
<accession>A0A2L0F0N1</accession>
<dbReference type="PANTHER" id="PTHR43464:SF19">
    <property type="entry name" value="UBIQUINONE BIOSYNTHESIS O-METHYLTRANSFERASE, MITOCHONDRIAL"/>
    <property type="match status" value="1"/>
</dbReference>
<name>A0A2L0F0N1_SORCE</name>
<dbReference type="CDD" id="cd02440">
    <property type="entry name" value="AdoMet_MTases"/>
    <property type="match status" value="1"/>
</dbReference>
<evidence type="ECO:0000313" key="5">
    <source>
        <dbReference type="EMBL" id="AUX45101.1"/>
    </source>
</evidence>
<dbReference type="InterPro" id="IPR041698">
    <property type="entry name" value="Methyltransf_25"/>
</dbReference>
<evidence type="ECO:0000256" key="1">
    <source>
        <dbReference type="ARBA" id="ARBA00022603"/>
    </source>
</evidence>
<dbReference type="EMBL" id="CP012673">
    <property type="protein sequence ID" value="AUX45101.1"/>
    <property type="molecule type" value="Genomic_DNA"/>
</dbReference>
<dbReference type="InterPro" id="IPR029063">
    <property type="entry name" value="SAM-dependent_MTases_sf"/>
</dbReference>
<dbReference type="Gene3D" id="3.40.50.150">
    <property type="entry name" value="Vaccinia Virus protein VP39"/>
    <property type="match status" value="1"/>
</dbReference>
<dbReference type="GO" id="GO:0008168">
    <property type="term" value="F:methyltransferase activity"/>
    <property type="evidence" value="ECO:0007669"/>
    <property type="project" value="UniProtKB-KW"/>
</dbReference>
<sequence length="262" mass="29074">MPTVADHYDTLLAEFYSRMFGDYGAKVAEQRALLERLGLRPEGSSGALDLGCGSGFQSIALAELGFKVTAVDLSERLLGELAARRGQLAIEVVRGDLLDVIERPGERPGPLAELAVCMGDTLPHLGSKADVERLFAGCARRLTPGGRFALTFRDLTRELEGVDRFIPVHDSADVIMTCFLEYEPETVKVHDLVYTRAQDDGRWRLSASFYRKLRLSPEWVCERLEAAGFRVSHREVARGLVTVVARRETEVGRDTKAVEVHE</sequence>
<dbReference type="SUPFAM" id="SSF53335">
    <property type="entry name" value="S-adenosyl-L-methionine-dependent methyltransferases"/>
    <property type="match status" value="1"/>
</dbReference>
<dbReference type="Pfam" id="PF13649">
    <property type="entry name" value="Methyltransf_25"/>
    <property type="match status" value="1"/>
</dbReference>
<evidence type="ECO:0000256" key="3">
    <source>
        <dbReference type="ARBA" id="ARBA00022691"/>
    </source>
</evidence>
<keyword evidence="2 5" id="KW-0808">Transferase</keyword>
<keyword evidence="1 5" id="KW-0489">Methyltransferase</keyword>
<evidence type="ECO:0000313" key="6">
    <source>
        <dbReference type="Proteomes" id="UP000238348"/>
    </source>
</evidence>
<keyword evidence="3" id="KW-0949">S-adenosyl-L-methionine</keyword>